<dbReference type="PANTHER" id="PTHR30502:SF0">
    <property type="entry name" value="PHOSPHOENOLPYRUVATE CARBOXYLASE FAMILY PROTEIN"/>
    <property type="match status" value="1"/>
</dbReference>
<keyword evidence="2" id="KW-0479">Metal-binding</keyword>
<dbReference type="InterPro" id="IPR050251">
    <property type="entry name" value="HpcH-HpaI_aldolase"/>
</dbReference>
<keyword evidence="3" id="KW-0456">Lyase</keyword>
<evidence type="ECO:0000313" key="6">
    <source>
        <dbReference type="Proteomes" id="UP000653674"/>
    </source>
</evidence>
<feature type="domain" description="HpcH/HpaI aldolase/citrate lyase" evidence="4">
    <location>
        <begin position="17"/>
        <end position="239"/>
    </location>
</feature>
<evidence type="ECO:0000256" key="1">
    <source>
        <dbReference type="ARBA" id="ARBA00005568"/>
    </source>
</evidence>
<dbReference type="SUPFAM" id="SSF51621">
    <property type="entry name" value="Phosphoenolpyruvate/pyruvate domain"/>
    <property type="match status" value="1"/>
</dbReference>
<evidence type="ECO:0000256" key="2">
    <source>
        <dbReference type="ARBA" id="ARBA00022723"/>
    </source>
</evidence>
<sequence>MPGSLAQRMRDGEILLGSFHALRDPTLIELVAYCGFDFVMIEYEHGVRDVETVQHLIRAAEVGGVEVLVRIAVDDVGLIGRFLDAGASGVMVAHVSDAAAAEAAVRAAMYPPEGSRGLGFGRRQARDGVSRGDWGDPVRLNQDTLVFAIVEDPEGVQNIDSIVRVPGLSGITPGSGDLALSQGLDRAHPTVLGQVDRIYDAVRSKDDQFLMAFLVDDPSAVAHAVSRGATLLLFGLDSMMIPKMYKQLIAAVRDALASPEPA</sequence>
<reference evidence="5" key="1">
    <citation type="submission" date="2021-01" db="EMBL/GenBank/DDBJ databases">
        <title>Whole genome shotgun sequence of Planosporangium flavigriseum NBRC 105377.</title>
        <authorList>
            <person name="Komaki H."/>
            <person name="Tamura T."/>
        </authorList>
    </citation>
    <scope>NUCLEOTIDE SEQUENCE</scope>
    <source>
        <strain evidence="5">NBRC 105377</strain>
    </source>
</reference>
<proteinExistence type="inferred from homology"/>
<name>A0A8J3LUG4_9ACTN</name>
<dbReference type="Gene3D" id="3.20.20.60">
    <property type="entry name" value="Phosphoenolpyruvate-binding domains"/>
    <property type="match status" value="1"/>
</dbReference>
<dbReference type="Proteomes" id="UP000653674">
    <property type="component" value="Unassembled WGS sequence"/>
</dbReference>
<dbReference type="GO" id="GO:0016832">
    <property type="term" value="F:aldehyde-lyase activity"/>
    <property type="evidence" value="ECO:0007669"/>
    <property type="project" value="TreeGrafter"/>
</dbReference>
<evidence type="ECO:0000259" key="4">
    <source>
        <dbReference type="Pfam" id="PF03328"/>
    </source>
</evidence>
<dbReference type="GO" id="GO:0046872">
    <property type="term" value="F:metal ion binding"/>
    <property type="evidence" value="ECO:0007669"/>
    <property type="project" value="UniProtKB-KW"/>
</dbReference>
<comment type="caution">
    <text evidence="5">The sequence shown here is derived from an EMBL/GenBank/DDBJ whole genome shotgun (WGS) entry which is preliminary data.</text>
</comment>
<evidence type="ECO:0000313" key="5">
    <source>
        <dbReference type="EMBL" id="GIG76753.1"/>
    </source>
</evidence>
<accession>A0A8J3LUG4</accession>
<dbReference type="GO" id="GO:0005737">
    <property type="term" value="C:cytoplasm"/>
    <property type="evidence" value="ECO:0007669"/>
    <property type="project" value="TreeGrafter"/>
</dbReference>
<comment type="similarity">
    <text evidence="1">Belongs to the HpcH/HpaI aldolase family.</text>
</comment>
<evidence type="ECO:0000256" key="3">
    <source>
        <dbReference type="ARBA" id="ARBA00023239"/>
    </source>
</evidence>
<keyword evidence="6" id="KW-1185">Reference proteome</keyword>
<gene>
    <name evidence="5" type="primary">sbnG</name>
    <name evidence="5" type="ORF">Pfl04_51570</name>
</gene>
<organism evidence="5 6">
    <name type="scientific">Planosporangium flavigriseum</name>
    <dbReference type="NCBI Taxonomy" id="373681"/>
    <lineage>
        <taxon>Bacteria</taxon>
        <taxon>Bacillati</taxon>
        <taxon>Actinomycetota</taxon>
        <taxon>Actinomycetes</taxon>
        <taxon>Micromonosporales</taxon>
        <taxon>Micromonosporaceae</taxon>
        <taxon>Planosporangium</taxon>
    </lineage>
</organism>
<dbReference type="InterPro" id="IPR015813">
    <property type="entry name" value="Pyrv/PenolPyrv_kinase-like_dom"/>
</dbReference>
<dbReference type="AlphaFoldDB" id="A0A8J3LUG4"/>
<dbReference type="EMBL" id="BONU01000077">
    <property type="protein sequence ID" value="GIG76753.1"/>
    <property type="molecule type" value="Genomic_DNA"/>
</dbReference>
<dbReference type="InterPro" id="IPR040442">
    <property type="entry name" value="Pyrv_kinase-like_dom_sf"/>
</dbReference>
<dbReference type="PANTHER" id="PTHR30502">
    <property type="entry name" value="2-KETO-3-DEOXY-L-RHAMNONATE ALDOLASE"/>
    <property type="match status" value="1"/>
</dbReference>
<dbReference type="InterPro" id="IPR005000">
    <property type="entry name" value="Aldolase/citrate-lyase_domain"/>
</dbReference>
<protein>
    <submittedName>
        <fullName evidence="5">Staphyloferrin B biosynthesis citrate synthase SbnG</fullName>
    </submittedName>
</protein>
<dbReference type="Pfam" id="PF03328">
    <property type="entry name" value="HpcH_HpaI"/>
    <property type="match status" value="1"/>
</dbReference>
<dbReference type="RefSeq" id="WP_168071831.1">
    <property type="nucleotide sequence ID" value="NZ_BAAAQJ010000003.1"/>
</dbReference>